<dbReference type="Proteomes" id="UP001498398">
    <property type="component" value="Unassembled WGS sequence"/>
</dbReference>
<evidence type="ECO:0008006" key="6">
    <source>
        <dbReference type="Google" id="ProtNLM"/>
    </source>
</evidence>
<proteinExistence type="inferred from homology"/>
<dbReference type="PRINTS" id="PR00081">
    <property type="entry name" value="GDHRDH"/>
</dbReference>
<accession>A0ABR1J033</accession>
<protein>
    <recommendedName>
        <fullName evidence="6">NAD(P)-binding protein</fullName>
    </recommendedName>
</protein>
<comment type="similarity">
    <text evidence="1 3">Belongs to the short-chain dehydrogenases/reductases (SDR) family.</text>
</comment>
<dbReference type="CDD" id="cd05233">
    <property type="entry name" value="SDR_c"/>
    <property type="match status" value="1"/>
</dbReference>
<sequence>MPLTLSGGNVFLTGAASGIGQAIAIRYAKAGADGVYGCDQNPMDETEKQCKQAATNPNFRFIQHIMDVRKEDQVIASVEKCMKEFGRLDYAANVAGIADSDVSTAEQKMDEWDNVMNINTRGVYICMREEIKAMLKNSPKEIAPGRSTRGSIINMGSVGGLVVLPGIRTSYVTAKHAIAGMTKAAAVSHGKEGVRVNAINPGYIATPMVKNAYEDLTPFGQPVAMKVIMASRRIGI</sequence>
<evidence type="ECO:0000256" key="2">
    <source>
        <dbReference type="ARBA" id="ARBA00022857"/>
    </source>
</evidence>
<evidence type="ECO:0000256" key="1">
    <source>
        <dbReference type="ARBA" id="ARBA00006484"/>
    </source>
</evidence>
<evidence type="ECO:0000313" key="4">
    <source>
        <dbReference type="EMBL" id="KAK7444078.1"/>
    </source>
</evidence>
<evidence type="ECO:0000313" key="5">
    <source>
        <dbReference type="Proteomes" id="UP001498398"/>
    </source>
</evidence>
<keyword evidence="5" id="KW-1185">Reference proteome</keyword>
<dbReference type="InterPro" id="IPR036291">
    <property type="entry name" value="NAD(P)-bd_dom_sf"/>
</dbReference>
<evidence type="ECO:0000256" key="3">
    <source>
        <dbReference type="RuleBase" id="RU000363"/>
    </source>
</evidence>
<dbReference type="Pfam" id="PF00106">
    <property type="entry name" value="adh_short"/>
    <property type="match status" value="1"/>
</dbReference>
<reference evidence="4 5" key="1">
    <citation type="submission" date="2024-01" db="EMBL/GenBank/DDBJ databases">
        <title>A draft genome for the cacao thread blight pathogen Marasmiellus scandens.</title>
        <authorList>
            <person name="Baruah I.K."/>
            <person name="Leung J."/>
            <person name="Bukari Y."/>
            <person name="Amoako-Attah I."/>
            <person name="Meinhardt L.W."/>
            <person name="Bailey B.A."/>
            <person name="Cohen S.P."/>
        </authorList>
    </citation>
    <scope>NUCLEOTIDE SEQUENCE [LARGE SCALE GENOMIC DNA]</scope>
    <source>
        <strain evidence="4 5">GH-19</strain>
    </source>
</reference>
<dbReference type="EMBL" id="JBANRG010000052">
    <property type="protein sequence ID" value="KAK7444078.1"/>
    <property type="molecule type" value="Genomic_DNA"/>
</dbReference>
<dbReference type="InterPro" id="IPR002347">
    <property type="entry name" value="SDR_fam"/>
</dbReference>
<keyword evidence="2" id="KW-0521">NADP</keyword>
<comment type="caution">
    <text evidence="4">The sequence shown here is derived from an EMBL/GenBank/DDBJ whole genome shotgun (WGS) entry which is preliminary data.</text>
</comment>
<dbReference type="Gene3D" id="3.40.50.720">
    <property type="entry name" value="NAD(P)-binding Rossmann-like Domain"/>
    <property type="match status" value="1"/>
</dbReference>
<dbReference type="PRINTS" id="PR00080">
    <property type="entry name" value="SDRFAMILY"/>
</dbReference>
<dbReference type="InterPro" id="IPR020904">
    <property type="entry name" value="Sc_DH/Rdtase_CS"/>
</dbReference>
<dbReference type="PROSITE" id="PS00061">
    <property type="entry name" value="ADH_SHORT"/>
    <property type="match status" value="1"/>
</dbReference>
<organism evidence="4 5">
    <name type="scientific">Marasmiellus scandens</name>
    <dbReference type="NCBI Taxonomy" id="2682957"/>
    <lineage>
        <taxon>Eukaryota</taxon>
        <taxon>Fungi</taxon>
        <taxon>Dikarya</taxon>
        <taxon>Basidiomycota</taxon>
        <taxon>Agaricomycotina</taxon>
        <taxon>Agaricomycetes</taxon>
        <taxon>Agaricomycetidae</taxon>
        <taxon>Agaricales</taxon>
        <taxon>Marasmiineae</taxon>
        <taxon>Omphalotaceae</taxon>
        <taxon>Marasmiellus</taxon>
    </lineage>
</organism>
<gene>
    <name evidence="4" type="ORF">VKT23_015476</name>
</gene>
<dbReference type="SUPFAM" id="SSF51735">
    <property type="entry name" value="NAD(P)-binding Rossmann-fold domains"/>
    <property type="match status" value="1"/>
</dbReference>
<dbReference type="PANTHER" id="PTHR42760">
    <property type="entry name" value="SHORT-CHAIN DEHYDROGENASES/REDUCTASES FAMILY MEMBER"/>
    <property type="match status" value="1"/>
</dbReference>
<name>A0ABR1J033_9AGAR</name>